<accession>A0A5C8GIC7</accession>
<name>A0A5C8GIC7_9BACT</name>
<proteinExistence type="predicted"/>
<sequence length="166" mass="18330">MHNSPGSYITHIISLFGIALLTACNGQKVHNVPTGDTVAAEVFAPIEQDTIVRINLQQITKLAFPKYKIKKAEPILPDSISIAADEETVSGGNYKATLVLDSVPSKAFYARIENAAKKDTCWTINKFACIYDCKDKNNGKYQVIVSKDTPLIYVTHLNADMIKQKK</sequence>
<keyword evidence="2" id="KW-1185">Reference proteome</keyword>
<evidence type="ECO:0000313" key="2">
    <source>
        <dbReference type="Proteomes" id="UP000321612"/>
    </source>
</evidence>
<dbReference type="AlphaFoldDB" id="A0A5C8GIC7"/>
<dbReference type="Proteomes" id="UP000321612">
    <property type="component" value="Unassembled WGS sequence"/>
</dbReference>
<protein>
    <submittedName>
        <fullName evidence="1">Uncharacterized protein</fullName>
    </submittedName>
</protein>
<dbReference type="EMBL" id="SDIK01000054">
    <property type="protein sequence ID" value="TXJ61569.1"/>
    <property type="molecule type" value="Genomic_DNA"/>
</dbReference>
<gene>
    <name evidence="1" type="ORF">ETF27_07380</name>
</gene>
<reference evidence="2" key="1">
    <citation type="submission" date="2019-05" db="EMBL/GenBank/DDBJ databases">
        <title>Prevotella brunnea sp. nov., isolated from a wound of a patient.</title>
        <authorList>
            <person name="Buhl M."/>
        </authorList>
    </citation>
    <scope>NUCLEOTIDE SEQUENCE [LARGE SCALE GENOMIC DNA]</scope>
    <source>
        <strain evidence="2">A2672</strain>
    </source>
</reference>
<evidence type="ECO:0000313" key="1">
    <source>
        <dbReference type="EMBL" id="TXJ61569.1"/>
    </source>
</evidence>
<dbReference type="OrthoDB" id="1082118at2"/>
<comment type="caution">
    <text evidence="1">The sequence shown here is derived from an EMBL/GenBank/DDBJ whole genome shotgun (WGS) entry which is preliminary data.</text>
</comment>
<organism evidence="1 2">
    <name type="scientific">Prevotella brunnea</name>
    <dbReference type="NCBI Taxonomy" id="2508867"/>
    <lineage>
        <taxon>Bacteria</taxon>
        <taxon>Pseudomonadati</taxon>
        <taxon>Bacteroidota</taxon>
        <taxon>Bacteroidia</taxon>
        <taxon>Bacteroidales</taxon>
        <taxon>Prevotellaceae</taxon>
        <taxon>Prevotella</taxon>
    </lineage>
</organism>
<dbReference type="RefSeq" id="WP_130828605.1">
    <property type="nucleotide sequence ID" value="NZ_SDIK01000054.1"/>
</dbReference>